<organism evidence="2 3">
    <name type="scientific">Ditylenchus dipsaci</name>
    <dbReference type="NCBI Taxonomy" id="166011"/>
    <lineage>
        <taxon>Eukaryota</taxon>
        <taxon>Metazoa</taxon>
        <taxon>Ecdysozoa</taxon>
        <taxon>Nematoda</taxon>
        <taxon>Chromadorea</taxon>
        <taxon>Rhabditida</taxon>
        <taxon>Tylenchina</taxon>
        <taxon>Tylenchomorpha</taxon>
        <taxon>Sphaerularioidea</taxon>
        <taxon>Anguinidae</taxon>
        <taxon>Anguininae</taxon>
        <taxon>Ditylenchus</taxon>
    </lineage>
</organism>
<accession>A0A915ECJ3</accession>
<keyword evidence="1" id="KW-1133">Transmembrane helix</keyword>
<dbReference type="AlphaFoldDB" id="A0A915ECJ3"/>
<name>A0A915ECJ3_9BILA</name>
<evidence type="ECO:0000313" key="3">
    <source>
        <dbReference type="WBParaSite" id="jg4895"/>
    </source>
</evidence>
<feature type="transmembrane region" description="Helical" evidence="1">
    <location>
        <begin position="90"/>
        <end position="111"/>
    </location>
</feature>
<feature type="transmembrane region" description="Helical" evidence="1">
    <location>
        <begin position="20"/>
        <end position="39"/>
    </location>
</feature>
<keyword evidence="1" id="KW-0812">Transmembrane</keyword>
<dbReference type="WBParaSite" id="jg4895">
    <property type="protein sequence ID" value="jg4895"/>
    <property type="gene ID" value="jg4895"/>
</dbReference>
<reference evidence="3" key="1">
    <citation type="submission" date="2022-11" db="UniProtKB">
        <authorList>
            <consortium name="WormBaseParasite"/>
        </authorList>
    </citation>
    <scope>IDENTIFICATION</scope>
</reference>
<proteinExistence type="predicted"/>
<evidence type="ECO:0000313" key="2">
    <source>
        <dbReference type="Proteomes" id="UP000887574"/>
    </source>
</evidence>
<dbReference type="Proteomes" id="UP000887574">
    <property type="component" value="Unplaced"/>
</dbReference>
<sequence length="123" mass="13583">MSPTSKAHVLAGLKKDVVNAQPIGLLLSKLGLSALVGFYSTGLSSTSSSKTCAFSFFVFYKPRIMLTYLWRQILELDVNNFNSTVYNKPTAFLVEFYSSCVAIVLIMLHILSVSPHWSKTGKV</sequence>
<protein>
    <submittedName>
        <fullName evidence="3">NADH dehydrogenase subunit 6</fullName>
    </submittedName>
</protein>
<keyword evidence="1" id="KW-0472">Membrane</keyword>
<keyword evidence="2" id="KW-1185">Reference proteome</keyword>
<evidence type="ECO:0000256" key="1">
    <source>
        <dbReference type="SAM" id="Phobius"/>
    </source>
</evidence>